<feature type="chain" id="PRO_5044744315" description="Reverse transcriptase domain-containing protein" evidence="1">
    <location>
        <begin position="20"/>
        <end position="314"/>
    </location>
</feature>
<evidence type="ECO:0008006" key="4">
    <source>
        <dbReference type="Google" id="ProtNLM"/>
    </source>
</evidence>
<dbReference type="EMBL" id="JBHFQA010000010">
    <property type="protein sequence ID" value="KAL2092862.1"/>
    <property type="molecule type" value="Genomic_DNA"/>
</dbReference>
<proteinExistence type="predicted"/>
<keyword evidence="3" id="KW-1185">Reference proteome</keyword>
<evidence type="ECO:0000256" key="1">
    <source>
        <dbReference type="SAM" id="SignalP"/>
    </source>
</evidence>
<dbReference type="PANTHER" id="PTHR33332">
    <property type="entry name" value="REVERSE TRANSCRIPTASE DOMAIN-CONTAINING PROTEIN"/>
    <property type="match status" value="1"/>
</dbReference>
<protein>
    <recommendedName>
        <fullName evidence="4">Reverse transcriptase domain-containing protein</fullName>
    </recommendedName>
</protein>
<sequence>MAADSGLLSILILLDLSAAFDTISSFSSNPSNPNPPLSYDTQLYLSGNTLPPPSLTACLSEIKSWFTSNFLKLNSDKTEVLLVGSKSTLSKADSTSFSIDSSLVSPSPQVKSLGVILDSSLSFHDHISNTTRSAYFHLRNINRLRPSLTSHTASIVVHSLVTSRLDYCNSLFFGLPQKSLHRLQLVQNSAARIITRTPSFHHITPSLQHLHWLPIKYRINFKILLLTFKAIHNLAHPYLSDVLHIITPSRCLRSSSSIFLSVPSARLSTMGSRAFCCSAPLLWNALLPDLCNIDTLPLFKSRLKTHLFQLAYQL</sequence>
<feature type="signal peptide" evidence="1">
    <location>
        <begin position="1"/>
        <end position="19"/>
    </location>
</feature>
<dbReference type="AlphaFoldDB" id="A0ABD1K165"/>
<accession>A0ABD1K165</accession>
<reference evidence="2 3" key="1">
    <citation type="submission" date="2024-09" db="EMBL/GenBank/DDBJ databases">
        <title>A chromosome-level genome assembly of Gray's grenadier anchovy, Coilia grayii.</title>
        <authorList>
            <person name="Fu Z."/>
        </authorList>
    </citation>
    <scope>NUCLEOTIDE SEQUENCE [LARGE SCALE GENOMIC DNA]</scope>
    <source>
        <strain evidence="2">G4</strain>
        <tissue evidence="2">Muscle</tissue>
    </source>
</reference>
<name>A0ABD1K165_9TELE</name>
<organism evidence="2 3">
    <name type="scientific">Coilia grayii</name>
    <name type="common">Gray's grenadier anchovy</name>
    <dbReference type="NCBI Taxonomy" id="363190"/>
    <lineage>
        <taxon>Eukaryota</taxon>
        <taxon>Metazoa</taxon>
        <taxon>Chordata</taxon>
        <taxon>Craniata</taxon>
        <taxon>Vertebrata</taxon>
        <taxon>Euteleostomi</taxon>
        <taxon>Actinopterygii</taxon>
        <taxon>Neopterygii</taxon>
        <taxon>Teleostei</taxon>
        <taxon>Clupei</taxon>
        <taxon>Clupeiformes</taxon>
        <taxon>Clupeoidei</taxon>
        <taxon>Engraulidae</taxon>
        <taxon>Coilinae</taxon>
        <taxon>Coilia</taxon>
    </lineage>
</organism>
<keyword evidence="1" id="KW-0732">Signal</keyword>
<gene>
    <name evidence="2" type="ORF">ACEWY4_012660</name>
</gene>
<comment type="caution">
    <text evidence="2">The sequence shown here is derived from an EMBL/GenBank/DDBJ whole genome shotgun (WGS) entry which is preliminary data.</text>
</comment>
<evidence type="ECO:0000313" key="2">
    <source>
        <dbReference type="EMBL" id="KAL2092862.1"/>
    </source>
</evidence>
<evidence type="ECO:0000313" key="3">
    <source>
        <dbReference type="Proteomes" id="UP001591681"/>
    </source>
</evidence>
<dbReference type="Proteomes" id="UP001591681">
    <property type="component" value="Unassembled WGS sequence"/>
</dbReference>